<evidence type="ECO:0000313" key="3">
    <source>
        <dbReference type="EMBL" id="BBB06473.1"/>
    </source>
</evidence>
<dbReference type="EMBL" id="LC333428">
    <property type="protein sequence ID" value="BBB06473.1"/>
    <property type="molecule type" value="Genomic_DNA"/>
</dbReference>
<reference evidence="3" key="1">
    <citation type="submission" date="2017-11" db="EMBL/GenBank/DDBJ databases">
        <title>Complete genome of Rhinolophus gammaherpesvirus-1.</title>
        <authorList>
            <person name="Maeda K."/>
            <person name="Noguchi K."/>
        </authorList>
    </citation>
    <scope>NUCLEOTIDE SEQUENCE [LARGE SCALE GENOMIC DNA]</scope>
    <source>
        <strain evidence="3">BV1</strain>
    </source>
</reference>
<proteinExistence type="inferred from homology"/>
<dbReference type="Proteomes" id="UP000289908">
    <property type="component" value="Segment"/>
</dbReference>
<evidence type="ECO:0000256" key="1">
    <source>
        <dbReference type="ARBA" id="ARBA00007679"/>
    </source>
</evidence>
<sequence length="740" mass="84811">MHFLRQVLVLPAQEPDSQRVSDPGTSAREELNLQLDIFSCLALNKDLGGITSTLESLDLAMRPESVFYTCRALRRILLGVCWYPVRVEESSRVNTVPGELHEGPGLIINSAGFYVNQMIQTNSYLRTMFTLEATDHPLHISRQERRDLSALYCHTLTFTPVNHQLMFRIISRYISMSQFEECFSTFMCSIQGHRALEKMCTQNYHNLLSHLKSPILTYIPSFSRDHQIEFYKFNMLAFVGDWPNLQVISHIKEQICINVHRYQEALISLCRLHPNSEVILSTSKLAEFQTLMGMALPEHKVYTYKKDPGAKPFKVSAKIDGIQKWWVYPHQVPIYRATMCMAVMTRIEEDIISHQPGTTTSCHTPTLPQVLVSMFNKTQFAPRESSTTVKIVKEKGQTLPRLSNLVEKSVCDEFSPLHHLSVNGFHINVFNTNMVVNTKITYRQGPNKYRSLLDVPRLINNFVVKKYSVKEPSFTVSVFYSDRSCTGTAINMNISGDFLTFTFAMCNLRCFLPIDTILPISIANWNSTLDLHGLENQKVVRCGRNDVFWTTNFPSAVSSKKGFNVSWFKAATATISKVHGKALVSQVMGETTPILTSGTAQLNPVKNSIFSTLEHRNRTQVQTIHKRFLECLYECSSFLRLSVHTLLRLSREGHFDFLKKIISHTKNKHECAVLGYKKCNLVPKVLCHKKKVRLDELGRNANFMTFASCIGHRNTRLKKQIQRHMLRTFGLSWRLKRHKL</sequence>
<dbReference type="KEGG" id="vg:41701526"/>
<dbReference type="Pfam" id="PF03043">
    <property type="entry name" value="Herpes_UL87"/>
    <property type="match status" value="1"/>
</dbReference>
<name>A0A2Z5U6A7_9GAMA</name>
<organism evidence="3">
    <name type="scientific">Rhinolophus gammaherpesvirus 1</name>
    <dbReference type="NCBI Taxonomy" id="2054179"/>
    <lineage>
        <taxon>Viruses</taxon>
        <taxon>Duplodnaviria</taxon>
        <taxon>Heunggongvirae</taxon>
        <taxon>Peploviricota</taxon>
        <taxon>Herviviricetes</taxon>
        <taxon>Herpesvirales</taxon>
        <taxon>Orthoherpesviridae</taxon>
        <taxon>Gammaherpesvirinae</taxon>
        <taxon>Percavirus</taxon>
        <taxon>Percavirus rhinolophidgamma1</taxon>
    </lineage>
</organism>
<dbReference type="GeneID" id="41701526"/>
<protein>
    <recommendedName>
        <fullName evidence="2">Herpesvirus UL87 C-terminal domain-containing protein</fullName>
    </recommendedName>
</protein>
<evidence type="ECO:0000313" key="4">
    <source>
        <dbReference type="Proteomes" id="UP000289908"/>
    </source>
</evidence>
<evidence type="ECO:0000259" key="2">
    <source>
        <dbReference type="Pfam" id="PF03043"/>
    </source>
</evidence>
<accession>A0A2Z5U6A7</accession>
<comment type="similarity">
    <text evidence="1">Belongs to the herpesviridae UL87 family.</text>
</comment>
<dbReference type="RefSeq" id="YP_009551834.1">
    <property type="nucleotide sequence ID" value="NC_040539.1"/>
</dbReference>
<gene>
    <name evidence="3" type="primary">ORF27</name>
</gene>
<dbReference type="InterPro" id="IPR004285">
    <property type="entry name" value="Herpes_UL87_C"/>
</dbReference>
<keyword evidence="4" id="KW-1185">Reference proteome</keyword>
<dbReference type="OrthoDB" id="469at10239"/>
<feature type="domain" description="Herpesvirus UL87 C-terminal" evidence="2">
    <location>
        <begin position="222"/>
        <end position="727"/>
    </location>
</feature>